<evidence type="ECO:0000313" key="3">
    <source>
        <dbReference type="Proteomes" id="UP000647585"/>
    </source>
</evidence>
<dbReference type="Gene3D" id="3.90.25.10">
    <property type="entry name" value="UDP-galactose 4-epimerase, domain 1"/>
    <property type="match status" value="1"/>
</dbReference>
<dbReference type="InterPro" id="IPR016040">
    <property type="entry name" value="NAD(P)-bd_dom"/>
</dbReference>
<feature type="domain" description="NAD(P)-binding" evidence="1">
    <location>
        <begin position="6"/>
        <end position="158"/>
    </location>
</feature>
<sequence>MIVVTGATGQLGRLVIDALLKRVPAEHIVAAVRNVEKAQPLAELGVHVRQANYDDPDSWQAALQGAEKVLLISSSEIGQRVNQHRAVIEAAKRQGVALLAYTSLLHADSSPLGLAQEHRETEALIHASGVPYVLLRNGWYTENYTQGAPGAVAQGALFGCADEGRIASAGRADYAEAAAIVLASDQHREPVYELAGDSAYTLGELAAVIARQSGQRVDYINVSEADYVSALQQAGLPKEFASLLADADRGVAKGALLDEGRQLSQLLGRPTLTLEEAVKQALSSSR</sequence>
<protein>
    <submittedName>
        <fullName evidence="2">NAD(P)-dependent oxidoreductase</fullName>
    </submittedName>
</protein>
<accession>A0ABQ2WNI0</accession>
<dbReference type="Gene3D" id="3.40.50.720">
    <property type="entry name" value="NAD(P)-binding Rossmann-like Domain"/>
    <property type="match status" value="1"/>
</dbReference>
<dbReference type="RefSeq" id="WP_193461887.1">
    <property type="nucleotide sequence ID" value="NZ_BMXO01000015.1"/>
</dbReference>
<dbReference type="SUPFAM" id="SSF51735">
    <property type="entry name" value="NAD(P)-binding Rossmann-fold domains"/>
    <property type="match status" value="1"/>
</dbReference>
<gene>
    <name evidence="2" type="ORF">GCM10007158_27930</name>
</gene>
<dbReference type="CDD" id="cd05269">
    <property type="entry name" value="TMR_SDR_a"/>
    <property type="match status" value="1"/>
</dbReference>
<evidence type="ECO:0000313" key="2">
    <source>
        <dbReference type="EMBL" id="GGW65573.1"/>
    </source>
</evidence>
<dbReference type="PANTHER" id="PTHR47129">
    <property type="entry name" value="QUINONE OXIDOREDUCTASE 2"/>
    <property type="match status" value="1"/>
</dbReference>
<evidence type="ECO:0000259" key="1">
    <source>
        <dbReference type="Pfam" id="PF13460"/>
    </source>
</evidence>
<comment type="caution">
    <text evidence="2">The sequence shown here is derived from an EMBL/GenBank/DDBJ whole genome shotgun (WGS) entry which is preliminary data.</text>
</comment>
<keyword evidence="3" id="KW-1185">Reference proteome</keyword>
<dbReference type="InterPro" id="IPR036291">
    <property type="entry name" value="NAD(P)-bd_dom_sf"/>
</dbReference>
<dbReference type="EMBL" id="BMXO01000015">
    <property type="protein sequence ID" value="GGW65573.1"/>
    <property type="molecule type" value="Genomic_DNA"/>
</dbReference>
<dbReference type="Proteomes" id="UP000647585">
    <property type="component" value="Unassembled WGS sequence"/>
</dbReference>
<proteinExistence type="predicted"/>
<name>A0ABQ2WNI0_9GAMM</name>
<dbReference type="InterPro" id="IPR052718">
    <property type="entry name" value="NmrA-type_oxidoreductase"/>
</dbReference>
<dbReference type="Pfam" id="PF13460">
    <property type="entry name" value="NAD_binding_10"/>
    <property type="match status" value="1"/>
</dbReference>
<dbReference type="PANTHER" id="PTHR47129:SF1">
    <property type="entry name" value="NMRA-LIKE DOMAIN-CONTAINING PROTEIN"/>
    <property type="match status" value="1"/>
</dbReference>
<reference evidence="3" key="1">
    <citation type="journal article" date="2019" name="Int. J. Syst. Evol. Microbiol.">
        <title>The Global Catalogue of Microorganisms (GCM) 10K type strain sequencing project: providing services to taxonomists for standard genome sequencing and annotation.</title>
        <authorList>
            <consortium name="The Broad Institute Genomics Platform"/>
            <consortium name="The Broad Institute Genome Sequencing Center for Infectious Disease"/>
            <person name="Wu L."/>
            <person name="Ma J."/>
        </authorList>
    </citation>
    <scope>NUCLEOTIDE SEQUENCE [LARGE SCALE GENOMIC DNA]</scope>
    <source>
        <strain evidence="3">KCTC 22157</strain>
    </source>
</reference>
<organism evidence="2 3">
    <name type="scientific">Halomonas johnsoniae</name>
    <dbReference type="NCBI Taxonomy" id="502832"/>
    <lineage>
        <taxon>Bacteria</taxon>
        <taxon>Pseudomonadati</taxon>
        <taxon>Pseudomonadota</taxon>
        <taxon>Gammaproteobacteria</taxon>
        <taxon>Oceanospirillales</taxon>
        <taxon>Halomonadaceae</taxon>
        <taxon>Halomonas</taxon>
    </lineage>
</organism>